<name>A0ABT2QLU9_9EURY</name>
<reference evidence="2 3" key="1">
    <citation type="submission" date="2022-09" db="EMBL/GenBank/DDBJ databases">
        <title>Enrichment on poylsaccharides allowed isolation of novel metabolic and taxonomic groups of Haloarchaea.</title>
        <authorList>
            <person name="Sorokin D.Y."/>
            <person name="Elcheninov A.G."/>
            <person name="Khizhniak T.V."/>
            <person name="Kolganova T.V."/>
            <person name="Kublanov I.V."/>
        </authorList>
    </citation>
    <scope>NUCLEOTIDE SEQUENCE [LARGE SCALE GENOMIC DNA]</scope>
    <source>
        <strain evidence="2 3">AArc-m2/3/4</strain>
    </source>
</reference>
<protein>
    <submittedName>
        <fullName evidence="2">Uncharacterized protein</fullName>
    </submittedName>
</protein>
<evidence type="ECO:0000256" key="1">
    <source>
        <dbReference type="SAM" id="MobiDB-lite"/>
    </source>
</evidence>
<comment type="caution">
    <text evidence="2">The sequence shown here is derived from an EMBL/GenBank/DDBJ whole genome shotgun (WGS) entry which is preliminary data.</text>
</comment>
<dbReference type="RefSeq" id="WP_338009427.1">
    <property type="nucleotide sequence ID" value="NZ_JAOPKB010000026.1"/>
</dbReference>
<feature type="region of interest" description="Disordered" evidence="1">
    <location>
        <begin position="747"/>
        <end position="776"/>
    </location>
</feature>
<dbReference type="EMBL" id="JAOPKB010000026">
    <property type="protein sequence ID" value="MCU4975841.1"/>
    <property type="molecule type" value="Genomic_DNA"/>
</dbReference>
<feature type="compositionally biased region" description="Polar residues" evidence="1">
    <location>
        <begin position="257"/>
        <end position="270"/>
    </location>
</feature>
<organism evidence="2 3">
    <name type="scientific">Natronoglomus mannanivorans</name>
    <dbReference type="NCBI Taxonomy" id="2979990"/>
    <lineage>
        <taxon>Archaea</taxon>
        <taxon>Methanobacteriati</taxon>
        <taxon>Methanobacteriota</taxon>
        <taxon>Stenosarchaea group</taxon>
        <taxon>Halobacteria</taxon>
        <taxon>Halobacteriales</taxon>
        <taxon>Natrialbaceae</taxon>
        <taxon>Natronoglomus</taxon>
    </lineage>
</organism>
<evidence type="ECO:0000313" key="2">
    <source>
        <dbReference type="EMBL" id="MCU4975841.1"/>
    </source>
</evidence>
<evidence type="ECO:0000313" key="3">
    <source>
        <dbReference type="Proteomes" id="UP001320972"/>
    </source>
</evidence>
<sequence length="790" mass="88891">MSTLSLGDESLRHVLRQIRDQVDGPIEPTYIEQVDELNFELFVSRFGSLAQACLEAGCEYVVKNPDPTVYTAGADDAQQRERLIGDLVRIVTHLGHSPSIKNLNSYGRQSYDETISSFGSWTAVILEAGIDLADVPNYVSPTDVIEELERLTDELDTPPSHEFATAHGAINTEIYDTRFPSWEVALRSAELDPNRIDTTRELITELELLAAALGHRPNETEIEHYTETRVRTFSNEFGSVSNALEAADVPSERDLSPSGSLTDPVDGNTTIPSHTELLRDVFTVKRRHSIEWDNHDQLREAFEYRGILDEKHYDAQFGSIFDTFEFASQLDPREYRSPRNDRIGEVPPEILGDHACELAEILGRRPLIDEVVALTDHSLEQYLDSFESWETVFEQDVEDADSDTITAVSPTNREILEDIERVGASIGRPPTVEDFRESGYLPVESALRRFGSWTTALRMVGVEVDQGIPAEYFAPELTRKTISRANHLCEERFDHESVLVDDVYRMAFDLGHVPDRDEIRKFGVWPSEMYEVVLENDGVLDLSSTVTEVGADHLQAGRERSQLVSDLESVAEVVDGRVWPRDVALFGRYTIPSYVAIFETLEDAFIAAELDTDHFPQQIDSWSGVWEETFADARSFLAALQAYFEESGEAPTMSATRETGTNPQECYEYYDSWTEALKLAGIPPKQRKQRQSGDKTALRESLRELADELGYVPKTTDVDQHGEYGLSTYYRHYSSWQSALEDAELVETAASSAKSDDTAESLPHSEAELEDSSLLDQIVDEFEEIGGEDT</sequence>
<dbReference type="Proteomes" id="UP001320972">
    <property type="component" value="Unassembled WGS sequence"/>
</dbReference>
<accession>A0ABT2QLU9</accession>
<dbReference type="InterPro" id="IPR041025">
    <property type="entry name" value="HNH_repeat"/>
</dbReference>
<keyword evidence="3" id="KW-1185">Reference proteome</keyword>
<feature type="region of interest" description="Disordered" evidence="1">
    <location>
        <begin position="248"/>
        <end position="270"/>
    </location>
</feature>
<gene>
    <name evidence="2" type="ORF">OB955_24480</name>
</gene>
<dbReference type="Pfam" id="PF18780">
    <property type="entry name" value="HNH_repeat"/>
    <property type="match status" value="5"/>
</dbReference>
<proteinExistence type="predicted"/>